<organism evidence="2 3">
    <name type="scientific">Stylosanthes scabra</name>
    <dbReference type="NCBI Taxonomy" id="79078"/>
    <lineage>
        <taxon>Eukaryota</taxon>
        <taxon>Viridiplantae</taxon>
        <taxon>Streptophyta</taxon>
        <taxon>Embryophyta</taxon>
        <taxon>Tracheophyta</taxon>
        <taxon>Spermatophyta</taxon>
        <taxon>Magnoliopsida</taxon>
        <taxon>eudicotyledons</taxon>
        <taxon>Gunneridae</taxon>
        <taxon>Pentapetalae</taxon>
        <taxon>rosids</taxon>
        <taxon>fabids</taxon>
        <taxon>Fabales</taxon>
        <taxon>Fabaceae</taxon>
        <taxon>Papilionoideae</taxon>
        <taxon>50 kb inversion clade</taxon>
        <taxon>dalbergioids sensu lato</taxon>
        <taxon>Dalbergieae</taxon>
        <taxon>Pterocarpus clade</taxon>
        <taxon>Stylosanthes</taxon>
    </lineage>
</organism>
<dbReference type="Proteomes" id="UP001341840">
    <property type="component" value="Unassembled WGS sequence"/>
</dbReference>
<evidence type="ECO:0000313" key="3">
    <source>
        <dbReference type="Proteomes" id="UP001341840"/>
    </source>
</evidence>
<feature type="region of interest" description="Disordered" evidence="1">
    <location>
        <begin position="21"/>
        <end position="48"/>
    </location>
</feature>
<evidence type="ECO:0000256" key="1">
    <source>
        <dbReference type="SAM" id="MobiDB-lite"/>
    </source>
</evidence>
<proteinExistence type="predicted"/>
<keyword evidence="3" id="KW-1185">Reference proteome</keyword>
<accession>A0ABU6ULA6</accession>
<gene>
    <name evidence="2" type="ORF">PIB30_060073</name>
</gene>
<name>A0ABU6ULA6_9FABA</name>
<comment type="caution">
    <text evidence="2">The sequence shown here is derived from an EMBL/GenBank/DDBJ whole genome shotgun (WGS) entry which is preliminary data.</text>
</comment>
<dbReference type="EMBL" id="JASCZI010121355">
    <property type="protein sequence ID" value="MED6161365.1"/>
    <property type="molecule type" value="Genomic_DNA"/>
</dbReference>
<evidence type="ECO:0000313" key="2">
    <source>
        <dbReference type="EMBL" id="MED6161365.1"/>
    </source>
</evidence>
<protein>
    <submittedName>
        <fullName evidence="2">Uncharacterized protein</fullName>
    </submittedName>
</protein>
<sequence length="142" mass="15595">MSNCEARKPLVTVVWSDRVSNQPRRMNGGDGELAGDATNGAGDGGNERGKRLGLLSFPSVGLGEEGSTSRPFFPSRGVVISQQWSFLEECYDVLELGGCSGELSPCRMQRLTRQCLKLWMRHEPIYEPRAVAAALEENQYAT</sequence>
<reference evidence="2 3" key="1">
    <citation type="journal article" date="2023" name="Plants (Basel)">
        <title>Bridging the Gap: Combining Genomics and Transcriptomics Approaches to Understand Stylosanthes scabra, an Orphan Legume from the Brazilian Caatinga.</title>
        <authorList>
            <person name="Ferreira-Neto J.R.C."/>
            <person name="da Silva M.D."/>
            <person name="Binneck E."/>
            <person name="de Melo N.F."/>
            <person name="da Silva R.H."/>
            <person name="de Melo A.L.T.M."/>
            <person name="Pandolfi V."/>
            <person name="Bustamante F.O."/>
            <person name="Brasileiro-Vidal A.C."/>
            <person name="Benko-Iseppon A.M."/>
        </authorList>
    </citation>
    <scope>NUCLEOTIDE SEQUENCE [LARGE SCALE GENOMIC DNA]</scope>
    <source>
        <tissue evidence="2">Leaves</tissue>
    </source>
</reference>